<keyword evidence="2" id="KW-1185">Reference proteome</keyword>
<dbReference type="GO" id="GO:0032979">
    <property type="term" value="P:protein insertion into mitochondrial inner membrane from matrix"/>
    <property type="evidence" value="ECO:0007669"/>
    <property type="project" value="InterPro"/>
</dbReference>
<dbReference type="HOGENOM" id="CLU_076697_0_0_1"/>
<protein>
    <submittedName>
        <fullName evidence="1">Piso0_001259 protein</fullName>
    </submittedName>
</protein>
<organism evidence="1 2">
    <name type="scientific">Pichia sorbitophila (strain ATCC MYA-4447 / BCRC 22081 / CBS 7064 / NBRC 10061 / NRRL Y-12695)</name>
    <name type="common">Hybrid yeast</name>
    <dbReference type="NCBI Taxonomy" id="559304"/>
    <lineage>
        <taxon>Eukaryota</taxon>
        <taxon>Fungi</taxon>
        <taxon>Dikarya</taxon>
        <taxon>Ascomycota</taxon>
        <taxon>Saccharomycotina</taxon>
        <taxon>Pichiomycetes</taxon>
        <taxon>Debaryomycetaceae</taxon>
        <taxon>Millerozyma</taxon>
    </lineage>
</organism>
<evidence type="ECO:0000313" key="1">
    <source>
        <dbReference type="EMBL" id="CCE79209.1"/>
    </source>
</evidence>
<evidence type="ECO:0000313" key="2">
    <source>
        <dbReference type="Proteomes" id="UP000005222"/>
    </source>
</evidence>
<dbReference type="Pfam" id="PF07961">
    <property type="entry name" value="MBA1"/>
    <property type="match status" value="1"/>
</dbReference>
<dbReference type="EMBL" id="FO082055">
    <property type="protein sequence ID" value="CCE79209.1"/>
    <property type="molecule type" value="Genomic_DNA"/>
</dbReference>
<name>G8YMP1_PICSO</name>
<dbReference type="STRING" id="559304.G8YMP1"/>
<dbReference type="InParanoid" id="G8YMP1"/>
<gene>
    <name evidence="1" type="primary">Piso0_001259</name>
    <name evidence="1" type="ORF">GNLVRS01_PISO0E01170g</name>
</gene>
<dbReference type="Proteomes" id="UP000005222">
    <property type="component" value="Chromosome E"/>
</dbReference>
<dbReference type="InterPro" id="IPR024621">
    <property type="entry name" value="Mba1"/>
</dbReference>
<accession>G8YMP1</accession>
<dbReference type="OMA" id="ETINMMI"/>
<dbReference type="OrthoDB" id="19619at2759"/>
<dbReference type="eggNOG" id="ENOG502QWPQ">
    <property type="taxonomic scope" value="Eukaryota"/>
</dbReference>
<dbReference type="AlphaFoldDB" id="G8YMP1"/>
<dbReference type="GO" id="GO:0005743">
    <property type="term" value="C:mitochondrial inner membrane"/>
    <property type="evidence" value="ECO:0007669"/>
    <property type="project" value="InterPro"/>
</dbReference>
<sequence length="290" mass="32867">MSIYTMSSLYAASNTRLATTRFTGVTKPSFILSRNRFYSTEVTKKKKKAPAADITQIPIKNIGVVADYYVPPKFFSSPVTSWHNLLFRRLGLFAVNTYNIVKFRRETGLKPQFNDWKEQAVEQFVKANKVFAASCSQAPSKRESYIETQLAGVCGSSVISSMIKRSRTLPTNARLDWKLDKIESNPKVIMFGALPDSNNITALVQFVLQCRTKQKFSLKTLDKKEPMVSERSVESNLVYTLDPFSNEMVFVGSVFRSDHKRGLSPDTDINDAQALIELQNRCADIFRNQK</sequence>
<proteinExistence type="predicted"/>
<dbReference type="FunCoup" id="G8YMP1">
    <property type="interactions" value="112"/>
</dbReference>
<reference evidence="1 2" key="1">
    <citation type="journal article" date="2012" name="G3 (Bethesda)">
        <title>Pichia sorbitophila, an interspecies yeast hybrid reveals early steps of genome resolution following polyploidization.</title>
        <authorList>
            <person name="Leh Louis V."/>
            <person name="Despons L."/>
            <person name="Friedrich A."/>
            <person name="Martin T."/>
            <person name="Durrens P."/>
            <person name="Casaregola S."/>
            <person name="Neuveglise C."/>
            <person name="Fairhead C."/>
            <person name="Marck C."/>
            <person name="Cruz J.A."/>
            <person name="Straub M.L."/>
            <person name="Kugler V."/>
            <person name="Sacerdot C."/>
            <person name="Uzunov Z."/>
            <person name="Thierry A."/>
            <person name="Weiss S."/>
            <person name="Bleykasten C."/>
            <person name="De Montigny J."/>
            <person name="Jacques N."/>
            <person name="Jung P."/>
            <person name="Lemaire M."/>
            <person name="Mallet S."/>
            <person name="Morel G."/>
            <person name="Richard G.F."/>
            <person name="Sarkar A."/>
            <person name="Savel G."/>
            <person name="Schacherer J."/>
            <person name="Seret M.L."/>
            <person name="Talla E."/>
            <person name="Samson G."/>
            <person name="Jubin C."/>
            <person name="Poulain J."/>
            <person name="Vacherie B."/>
            <person name="Barbe V."/>
            <person name="Pelletier E."/>
            <person name="Sherman D.J."/>
            <person name="Westhof E."/>
            <person name="Weissenbach J."/>
            <person name="Baret P.V."/>
            <person name="Wincker P."/>
            <person name="Gaillardin C."/>
            <person name="Dujon B."/>
            <person name="Souciet J.L."/>
        </authorList>
    </citation>
    <scope>NUCLEOTIDE SEQUENCE [LARGE SCALE GENOMIC DNA]</scope>
    <source>
        <strain evidence="2">ATCC MYA-4447 / BCRC 22081 / CBS 7064 / NBRC 10061 / NRRL Y-12695</strain>
    </source>
</reference>